<keyword evidence="10" id="KW-1185">Reference proteome</keyword>
<dbReference type="InterPro" id="IPR035906">
    <property type="entry name" value="MetI-like_sf"/>
</dbReference>
<accession>A0A949NF16</accession>
<protein>
    <submittedName>
        <fullName evidence="9">Sugar ABC transporter permease</fullName>
    </submittedName>
</protein>
<dbReference type="InterPro" id="IPR000515">
    <property type="entry name" value="MetI-like"/>
</dbReference>
<evidence type="ECO:0000313" key="10">
    <source>
        <dbReference type="Proteomes" id="UP000712157"/>
    </source>
</evidence>
<sequence length="292" mass="33034">MKSKRKEARYFYMFISPWLVGFFLLTFIPLIYSLYLSLTQYSGSAAPKFIGLRNYTDILFHDDLFIKSLINSFQYAIIAVPTSLTLALIIAFLLSKESKVSNFFQIVFYFPSIAAGAAVFTVAKFLLKGEGGLLNYILSFFGIQGPNWLTDSKWAMTALVLVNLIFCGSQMLIFLAGIKQIPVSYYEAAKIDGAGGMKCFFKITLPLISNVFVFNLVMGIINAFQIFVQPLIMTGGGPFKKTYMYGMYIYDSGFSFGRFGYAASLAWIMFLIILFISMFILKSLEKRMNYED</sequence>
<keyword evidence="5 7" id="KW-1133">Transmembrane helix</keyword>
<feature type="domain" description="ABC transmembrane type-1" evidence="8">
    <location>
        <begin position="69"/>
        <end position="280"/>
    </location>
</feature>
<dbReference type="PANTHER" id="PTHR30193">
    <property type="entry name" value="ABC TRANSPORTER PERMEASE PROTEIN"/>
    <property type="match status" value="1"/>
</dbReference>
<dbReference type="InterPro" id="IPR051393">
    <property type="entry name" value="ABC_transporter_permease"/>
</dbReference>
<comment type="similarity">
    <text evidence="7">Belongs to the binding-protein-dependent transport system permease family.</text>
</comment>
<comment type="subcellular location">
    <subcellularLocation>
        <location evidence="1 7">Cell membrane</location>
        <topology evidence="1 7">Multi-pass membrane protein</topology>
    </subcellularLocation>
</comment>
<evidence type="ECO:0000256" key="3">
    <source>
        <dbReference type="ARBA" id="ARBA00022475"/>
    </source>
</evidence>
<evidence type="ECO:0000313" key="9">
    <source>
        <dbReference type="EMBL" id="MBU9737104.1"/>
    </source>
</evidence>
<feature type="transmembrane region" description="Helical" evidence="7">
    <location>
        <begin position="12"/>
        <end position="35"/>
    </location>
</feature>
<feature type="transmembrane region" description="Helical" evidence="7">
    <location>
        <begin position="199"/>
        <end position="224"/>
    </location>
</feature>
<dbReference type="GO" id="GO:0055085">
    <property type="term" value="P:transmembrane transport"/>
    <property type="evidence" value="ECO:0007669"/>
    <property type="project" value="InterPro"/>
</dbReference>
<evidence type="ECO:0000256" key="7">
    <source>
        <dbReference type="RuleBase" id="RU363032"/>
    </source>
</evidence>
<keyword evidence="6 7" id="KW-0472">Membrane</keyword>
<reference evidence="9" key="1">
    <citation type="submission" date="2021-06" db="EMBL/GenBank/DDBJ databases">
        <title>Description of novel taxa of the family Lachnospiraceae.</title>
        <authorList>
            <person name="Chaplin A.V."/>
            <person name="Sokolova S.R."/>
            <person name="Pikina A.P."/>
            <person name="Korzhanova M."/>
            <person name="Belova V."/>
            <person name="Korostin D."/>
            <person name="Efimov B.A."/>
        </authorList>
    </citation>
    <scope>NUCLEOTIDE SEQUENCE</scope>
    <source>
        <strain evidence="9">ASD5720</strain>
    </source>
</reference>
<proteinExistence type="inferred from homology"/>
<feature type="transmembrane region" description="Helical" evidence="7">
    <location>
        <begin position="259"/>
        <end position="281"/>
    </location>
</feature>
<name>A0A949NF16_9FIRM</name>
<dbReference type="AlphaFoldDB" id="A0A949NF16"/>
<evidence type="ECO:0000256" key="2">
    <source>
        <dbReference type="ARBA" id="ARBA00022448"/>
    </source>
</evidence>
<keyword evidence="4 7" id="KW-0812">Transmembrane</keyword>
<dbReference type="CDD" id="cd06261">
    <property type="entry name" value="TM_PBP2"/>
    <property type="match status" value="1"/>
</dbReference>
<feature type="transmembrane region" description="Helical" evidence="7">
    <location>
        <begin position="154"/>
        <end position="178"/>
    </location>
</feature>
<dbReference type="Gene3D" id="1.10.3720.10">
    <property type="entry name" value="MetI-like"/>
    <property type="match status" value="1"/>
</dbReference>
<dbReference type="GO" id="GO:0005886">
    <property type="term" value="C:plasma membrane"/>
    <property type="evidence" value="ECO:0007669"/>
    <property type="project" value="UniProtKB-SubCell"/>
</dbReference>
<evidence type="ECO:0000256" key="4">
    <source>
        <dbReference type="ARBA" id="ARBA00022692"/>
    </source>
</evidence>
<dbReference type="RefSeq" id="WP_238721741.1">
    <property type="nucleotide sequence ID" value="NZ_JAHQCW010000016.1"/>
</dbReference>
<gene>
    <name evidence="9" type="ORF">KTH89_11175</name>
</gene>
<evidence type="ECO:0000259" key="8">
    <source>
        <dbReference type="PROSITE" id="PS50928"/>
    </source>
</evidence>
<keyword evidence="2 7" id="KW-0813">Transport</keyword>
<evidence type="ECO:0000256" key="1">
    <source>
        <dbReference type="ARBA" id="ARBA00004651"/>
    </source>
</evidence>
<keyword evidence="3" id="KW-1003">Cell membrane</keyword>
<dbReference type="Pfam" id="PF00528">
    <property type="entry name" value="BPD_transp_1"/>
    <property type="match status" value="1"/>
</dbReference>
<organism evidence="9 10">
    <name type="scientific">Diplocloster agilis</name>
    <dbReference type="NCBI Taxonomy" id="2850323"/>
    <lineage>
        <taxon>Bacteria</taxon>
        <taxon>Bacillati</taxon>
        <taxon>Bacillota</taxon>
        <taxon>Clostridia</taxon>
        <taxon>Lachnospirales</taxon>
        <taxon>Lachnospiraceae</taxon>
        <taxon>Diplocloster</taxon>
    </lineage>
</organism>
<dbReference type="Proteomes" id="UP000712157">
    <property type="component" value="Unassembled WGS sequence"/>
</dbReference>
<comment type="caution">
    <text evidence="9">The sequence shown here is derived from an EMBL/GenBank/DDBJ whole genome shotgun (WGS) entry which is preliminary data.</text>
</comment>
<dbReference type="SUPFAM" id="SSF161098">
    <property type="entry name" value="MetI-like"/>
    <property type="match status" value="1"/>
</dbReference>
<dbReference type="PROSITE" id="PS50928">
    <property type="entry name" value="ABC_TM1"/>
    <property type="match status" value="1"/>
</dbReference>
<dbReference type="EMBL" id="JAHQCW010000016">
    <property type="protein sequence ID" value="MBU9737104.1"/>
    <property type="molecule type" value="Genomic_DNA"/>
</dbReference>
<feature type="transmembrane region" description="Helical" evidence="7">
    <location>
        <begin position="73"/>
        <end position="94"/>
    </location>
</feature>
<evidence type="ECO:0000256" key="5">
    <source>
        <dbReference type="ARBA" id="ARBA00022989"/>
    </source>
</evidence>
<dbReference type="PANTHER" id="PTHR30193:SF1">
    <property type="entry name" value="ABC TRANSPORTER PERMEASE PROTEIN YESP-RELATED"/>
    <property type="match status" value="1"/>
</dbReference>
<evidence type="ECO:0000256" key="6">
    <source>
        <dbReference type="ARBA" id="ARBA00023136"/>
    </source>
</evidence>
<feature type="transmembrane region" description="Helical" evidence="7">
    <location>
        <begin position="106"/>
        <end position="127"/>
    </location>
</feature>